<reference evidence="3" key="2">
    <citation type="journal article" date="2011" name="Stand. Genomic Sci.">
        <title>Complete genome sequence of Weeksella virosa type strain (9751T).</title>
        <authorList>
            <person name="Lang E."/>
            <person name="Teshima H."/>
            <person name="Lucas S."/>
            <person name="Lapidus A."/>
            <person name="Hammon N."/>
            <person name="Deshpande S."/>
            <person name="Nolan M."/>
            <person name="Cheng J."/>
            <person name="Pitluck S."/>
            <person name="Liolios K."/>
            <person name="Pagani I."/>
            <person name="Mikhailova N."/>
            <person name="Ivanova N."/>
            <person name="Mavromatis K."/>
            <person name="Pati A."/>
            <person name="Tapia R."/>
            <person name="Han C."/>
            <person name="Goodwin L."/>
            <person name="Chen A."/>
            <person name="Palaniappan K."/>
            <person name="Land M."/>
            <person name="Hauser L."/>
            <person name="Chang Y."/>
            <person name="Jeffries C."/>
            <person name="Brambilla E."/>
            <person name="Kopitz M."/>
            <person name="Rohde M."/>
            <person name="Goker M."/>
            <person name="Tindall B."/>
            <person name="Detter J."/>
            <person name="Woyke T."/>
            <person name="Bristow J."/>
            <person name="Eisen J."/>
            <person name="Markowitz V."/>
            <person name="Hugenholtz P."/>
            <person name="Klenk H."/>
            <person name="Kyrpides N."/>
        </authorList>
    </citation>
    <scope>NUCLEOTIDE SEQUENCE [LARGE SCALE GENOMIC DNA]</scope>
    <source>
        <strain evidence="3">ATCC 43766 / DSM 16922 / JCM 21250 / NBRC 16016 / NCTC 11634 / CL345/78</strain>
    </source>
</reference>
<sequence length="193" mass="21511">MKSLIVGLFFTFGSLLFGQNITLDKSHARLQFFVTHMTISTVDGKFNEFDVVLNNFDQNDITKSTITVVAQTNSIDTGIEARDNHLKSADFFDVAQYKTIEFKSTSLEKIIGNTYKLNGNLTMSGVTKPITLTLVYNGNSINSANNIKSYGFTIKGTINRSSYEIGKKIPESVIGNDIKILSNLEFTQNKKKK</sequence>
<evidence type="ECO:0000313" key="3">
    <source>
        <dbReference type="Proteomes" id="UP000008641"/>
    </source>
</evidence>
<dbReference type="eggNOG" id="COG2353">
    <property type="taxonomic scope" value="Bacteria"/>
</dbReference>
<dbReference type="HOGENOM" id="CLU_071003_3_0_10"/>
<dbReference type="SUPFAM" id="SSF101874">
    <property type="entry name" value="YceI-like"/>
    <property type="match status" value="1"/>
</dbReference>
<dbReference type="PANTHER" id="PTHR34406:SF1">
    <property type="entry name" value="PROTEIN YCEI"/>
    <property type="match status" value="1"/>
</dbReference>
<dbReference type="EMBL" id="CP002455">
    <property type="protein sequence ID" value="ADX66945.1"/>
    <property type="molecule type" value="Genomic_DNA"/>
</dbReference>
<dbReference type="KEGG" id="wvi:Weevi_0223"/>
<dbReference type="InterPro" id="IPR036761">
    <property type="entry name" value="TTHA0802/YceI-like_sf"/>
</dbReference>
<dbReference type="InterPro" id="IPR007372">
    <property type="entry name" value="Lipid/polyisoprenoid-bd_YceI"/>
</dbReference>
<keyword evidence="3" id="KW-1185">Reference proteome</keyword>
<proteinExistence type="predicted"/>
<dbReference type="Pfam" id="PF04264">
    <property type="entry name" value="YceI"/>
    <property type="match status" value="1"/>
</dbReference>
<protein>
    <submittedName>
        <fullName evidence="2">YceI family protein</fullName>
    </submittedName>
</protein>
<dbReference type="AlphaFoldDB" id="F0NXN8"/>
<name>F0NXN8_WEEVC</name>
<dbReference type="PANTHER" id="PTHR34406">
    <property type="entry name" value="PROTEIN YCEI"/>
    <property type="match status" value="1"/>
</dbReference>
<feature type="domain" description="Lipid/polyisoprenoid-binding YceI-like" evidence="1">
    <location>
        <begin position="20"/>
        <end position="187"/>
    </location>
</feature>
<dbReference type="OrthoDB" id="9811006at2"/>
<organism evidence="2 3">
    <name type="scientific">Weeksella virosa (strain ATCC 43766 / DSM 16922 / JCM 21250 / CCUG 30538 / CDC 9751 / IAM 14551 / NBRC 16016 / NCTC 11634 / CL345/78)</name>
    <dbReference type="NCBI Taxonomy" id="865938"/>
    <lineage>
        <taxon>Bacteria</taxon>
        <taxon>Pseudomonadati</taxon>
        <taxon>Bacteroidota</taxon>
        <taxon>Flavobacteriia</taxon>
        <taxon>Flavobacteriales</taxon>
        <taxon>Weeksellaceae</taxon>
        <taxon>Weeksella</taxon>
    </lineage>
</organism>
<gene>
    <name evidence="2" type="ordered locus">Weevi_0223</name>
</gene>
<dbReference type="SMART" id="SM00867">
    <property type="entry name" value="YceI"/>
    <property type="match status" value="1"/>
</dbReference>
<dbReference type="RefSeq" id="WP_013597337.1">
    <property type="nucleotide sequence ID" value="NC_015144.1"/>
</dbReference>
<evidence type="ECO:0000259" key="1">
    <source>
        <dbReference type="SMART" id="SM00867"/>
    </source>
</evidence>
<evidence type="ECO:0000313" key="2">
    <source>
        <dbReference type="EMBL" id="ADX66945.1"/>
    </source>
</evidence>
<reference evidence="2 3" key="1">
    <citation type="journal article" date="2011" name="Stand. Genomic Sci.">
        <title>Complete genome sequence of Weeksella virosa type strain (9751).</title>
        <authorList>
            <person name="Lang E."/>
            <person name="Teshima H."/>
            <person name="Lucas S."/>
            <person name="Lapidus A."/>
            <person name="Hammon N."/>
            <person name="Deshpande S."/>
            <person name="Nolan M."/>
            <person name="Cheng J.F."/>
            <person name="Pitluck S."/>
            <person name="Liolios K."/>
            <person name="Pagani I."/>
            <person name="Mikhailova N."/>
            <person name="Ivanova N."/>
            <person name="Mavromatis K."/>
            <person name="Pati A."/>
            <person name="Tapia R."/>
            <person name="Han C."/>
            <person name="Goodwin L."/>
            <person name="Chen A."/>
            <person name="Palaniappan K."/>
            <person name="Land M."/>
            <person name="Hauser L."/>
            <person name="Chang Y.J."/>
            <person name="Jeffries C.D."/>
            <person name="Brambilla E.M."/>
            <person name="Kopitz M."/>
            <person name="Rohde M."/>
            <person name="Goker M."/>
            <person name="Tindall B.J."/>
            <person name="Detter J.C."/>
            <person name="Woyke T."/>
            <person name="Bristow J."/>
            <person name="Eisen J.A."/>
            <person name="Markowitz V."/>
            <person name="Hugenholtz P."/>
            <person name="Klenk H.P."/>
            <person name="Kyrpides N.C."/>
        </authorList>
    </citation>
    <scope>NUCLEOTIDE SEQUENCE [LARGE SCALE GENOMIC DNA]</scope>
    <source>
        <strain evidence="3">ATCC 43766 / DSM 16922 / JCM 21250 / NBRC 16016 / NCTC 11634 / CL345/78</strain>
    </source>
</reference>
<dbReference type="STRING" id="865938.Weevi_0223"/>
<dbReference type="Proteomes" id="UP000008641">
    <property type="component" value="Chromosome"/>
</dbReference>
<dbReference type="Gene3D" id="2.40.128.110">
    <property type="entry name" value="Lipid/polyisoprenoid-binding, YceI-like"/>
    <property type="match status" value="1"/>
</dbReference>
<accession>F0NXN8</accession>